<feature type="compositionally biased region" description="Low complexity" evidence="1">
    <location>
        <begin position="156"/>
        <end position="172"/>
    </location>
</feature>
<name>A0A0F4Z3U5_RASE3</name>
<evidence type="ECO:0000313" key="3">
    <source>
        <dbReference type="Proteomes" id="UP000053958"/>
    </source>
</evidence>
<feature type="compositionally biased region" description="Basic residues" evidence="1">
    <location>
        <begin position="264"/>
        <end position="273"/>
    </location>
</feature>
<proteinExistence type="predicted"/>
<feature type="compositionally biased region" description="Low complexity" evidence="1">
    <location>
        <begin position="274"/>
        <end position="284"/>
    </location>
</feature>
<dbReference type="RefSeq" id="XP_013331363.1">
    <property type="nucleotide sequence ID" value="XM_013475909.1"/>
</dbReference>
<evidence type="ECO:0000256" key="1">
    <source>
        <dbReference type="SAM" id="MobiDB-lite"/>
    </source>
</evidence>
<dbReference type="OrthoDB" id="4188386at2759"/>
<dbReference type="AlphaFoldDB" id="A0A0F4Z3U5"/>
<evidence type="ECO:0000313" key="2">
    <source>
        <dbReference type="EMBL" id="KKA24751.1"/>
    </source>
</evidence>
<organism evidence="2 3">
    <name type="scientific">Rasamsonia emersonii (strain ATCC 16479 / CBS 393.64 / IMI 116815)</name>
    <dbReference type="NCBI Taxonomy" id="1408163"/>
    <lineage>
        <taxon>Eukaryota</taxon>
        <taxon>Fungi</taxon>
        <taxon>Dikarya</taxon>
        <taxon>Ascomycota</taxon>
        <taxon>Pezizomycotina</taxon>
        <taxon>Eurotiomycetes</taxon>
        <taxon>Eurotiomycetidae</taxon>
        <taxon>Eurotiales</taxon>
        <taxon>Trichocomaceae</taxon>
        <taxon>Rasamsonia</taxon>
    </lineage>
</organism>
<keyword evidence="3" id="KW-1185">Reference proteome</keyword>
<protein>
    <submittedName>
        <fullName evidence="2">Uncharacterized protein</fullName>
    </submittedName>
</protein>
<feature type="compositionally biased region" description="Basic residues" evidence="1">
    <location>
        <begin position="382"/>
        <end position="391"/>
    </location>
</feature>
<dbReference type="EMBL" id="LASV01000049">
    <property type="protein sequence ID" value="KKA24751.1"/>
    <property type="molecule type" value="Genomic_DNA"/>
</dbReference>
<dbReference type="GeneID" id="25313567"/>
<sequence length="391" mass="42279">MLRVQELHRPEYQNNYLVQVYVSHVNSVIRDNAATGDHRLSIRASIESRIIKLIHEADFPLEYKIACTSMILHTDAFDVYWIGLKDLYQLPSPCIARLQPNWELVNSVHAPPTQSPVTSESSEDEAEAVGADEYDKFDSDEDMEQSPTAEAPRAPSPGTSSDWSSSEDSGSHIISADQVPRAFWEIPGAKLPPLYDPGSTASSSPEPERREDFTGVTKCSIDNPEDPSLFLWPTFADDPVDDDNNNNTPQQQQQPGSSADAGRGGKRPRRAAGKKPAASRKAQAPPKPKKKKTSRGGAAAGGRRRVGGKTPSALRNLLDGGDNDGDDDDENNNNNNDNDNVVVTPRSPPHSPPGGGQPTPNSPPEPRETKRKAARGGGRGRGSSKRARGGG</sequence>
<dbReference type="Proteomes" id="UP000053958">
    <property type="component" value="Unassembled WGS sequence"/>
</dbReference>
<accession>A0A0F4Z3U5</accession>
<feature type="compositionally biased region" description="Low complexity" evidence="1">
    <location>
        <begin position="245"/>
        <end position="255"/>
    </location>
</feature>
<dbReference type="STRING" id="1408163.A0A0F4Z3U5"/>
<feature type="region of interest" description="Disordered" evidence="1">
    <location>
        <begin position="109"/>
        <end position="172"/>
    </location>
</feature>
<feature type="compositionally biased region" description="Acidic residues" evidence="1">
    <location>
        <begin position="121"/>
        <end position="132"/>
    </location>
</feature>
<comment type="caution">
    <text evidence="2">The sequence shown here is derived from an EMBL/GenBank/DDBJ whole genome shotgun (WGS) entry which is preliminary data.</text>
</comment>
<feature type="compositionally biased region" description="Acidic residues" evidence="1">
    <location>
        <begin position="321"/>
        <end position="331"/>
    </location>
</feature>
<gene>
    <name evidence="2" type="ORF">T310_1216</name>
</gene>
<feature type="compositionally biased region" description="Low complexity" evidence="1">
    <location>
        <begin position="332"/>
        <end position="345"/>
    </location>
</feature>
<feature type="region of interest" description="Disordered" evidence="1">
    <location>
        <begin position="184"/>
        <end position="391"/>
    </location>
</feature>
<reference evidence="2 3" key="1">
    <citation type="submission" date="2015-04" db="EMBL/GenBank/DDBJ databases">
        <authorList>
            <person name="Heijne W.H."/>
            <person name="Fedorova N.D."/>
            <person name="Nierman W.C."/>
            <person name="Vollebregt A.W."/>
            <person name="Zhao Z."/>
            <person name="Wu L."/>
            <person name="Kumar M."/>
            <person name="Stam H."/>
            <person name="van den Berg M.A."/>
            <person name="Pel H.J."/>
        </authorList>
    </citation>
    <scope>NUCLEOTIDE SEQUENCE [LARGE SCALE GENOMIC DNA]</scope>
    <source>
        <strain evidence="2 3">CBS 393.64</strain>
    </source>
</reference>